<keyword evidence="7" id="KW-0449">Lipoprotein</keyword>
<dbReference type="GO" id="GO:0009279">
    <property type="term" value="C:cell outer membrane"/>
    <property type="evidence" value="ECO:0007669"/>
    <property type="project" value="UniProtKB-SubCell"/>
</dbReference>
<comment type="caution">
    <text evidence="7">The sequence shown here is derived from an EMBL/GenBank/DDBJ whole genome shotgun (WGS) entry which is preliminary data.</text>
</comment>
<name>J9GUJ0_9ZZZZ</name>
<evidence type="ECO:0000256" key="2">
    <source>
        <dbReference type="ARBA" id="ARBA00022729"/>
    </source>
</evidence>
<dbReference type="PROSITE" id="PS51257">
    <property type="entry name" value="PROKAR_LIPOPROTEIN"/>
    <property type="match status" value="1"/>
</dbReference>
<comment type="subcellular location">
    <subcellularLocation>
        <location evidence="1">Cell outer membrane</location>
    </subcellularLocation>
</comment>
<reference evidence="7" key="1">
    <citation type="journal article" date="2012" name="PLoS ONE">
        <title>Gene sets for utilization of primary and secondary nutrition supplies in the distal gut of endangered iberian lynx.</title>
        <authorList>
            <person name="Alcaide M."/>
            <person name="Messina E."/>
            <person name="Richter M."/>
            <person name="Bargiela R."/>
            <person name="Peplies J."/>
            <person name="Huws S.A."/>
            <person name="Newbold C.J."/>
            <person name="Golyshin P.N."/>
            <person name="Simon M.A."/>
            <person name="Lopez G."/>
            <person name="Yakimov M.M."/>
            <person name="Ferrer M."/>
        </authorList>
    </citation>
    <scope>NUCLEOTIDE SEQUENCE</scope>
</reference>
<evidence type="ECO:0000256" key="1">
    <source>
        <dbReference type="ARBA" id="ARBA00004442"/>
    </source>
</evidence>
<evidence type="ECO:0000256" key="3">
    <source>
        <dbReference type="ARBA" id="ARBA00023136"/>
    </source>
</evidence>
<dbReference type="InterPro" id="IPR011990">
    <property type="entry name" value="TPR-like_helical_dom_sf"/>
</dbReference>
<dbReference type="Pfam" id="PF07980">
    <property type="entry name" value="SusD_RagB"/>
    <property type="match status" value="1"/>
</dbReference>
<feature type="domain" description="RagB/SusD" evidence="5">
    <location>
        <begin position="341"/>
        <end position="610"/>
    </location>
</feature>
<dbReference type="EMBL" id="AMCI01001150">
    <property type="protein sequence ID" value="EJX06473.1"/>
    <property type="molecule type" value="Genomic_DNA"/>
</dbReference>
<keyword evidence="3" id="KW-0472">Membrane</keyword>
<evidence type="ECO:0000259" key="5">
    <source>
        <dbReference type="Pfam" id="PF07980"/>
    </source>
</evidence>
<feature type="domain" description="SusD-like N-terminal" evidence="6">
    <location>
        <begin position="121"/>
        <end position="253"/>
    </location>
</feature>
<dbReference type="InterPro" id="IPR033985">
    <property type="entry name" value="SusD-like_N"/>
</dbReference>
<dbReference type="SUPFAM" id="SSF48452">
    <property type="entry name" value="TPR-like"/>
    <property type="match status" value="1"/>
</dbReference>
<sequence>MKSLKKYICGLTMTLLLAMSMSCEDFALGEKFLQKPPSGDVTIDTIFSTADNARKVLWYSYSQMPYGFPTGYNFSTAMWFGVLEGLTDLVSSHLTWDGPTMLYYNGAYNAGSEDSKASNATSATKFRFINRNSWKCIRHAWILIENVDRVPDMSAQEKNRLKAEAKILIAMQYIEMFRHYGALPIVRCAIDAENNPELPKRATLQETLDFIVSLLNEAKDCPDLPWYIPESESSNWSGRLTQAAALGLKLRVLLFAASPLFNNEKAYYPGIASDQHMTWFGGYDKKRWDDAVQAGKEFMDKLAQNGNYALVKNDAQLRMGFRDGYYTRGTTESIISSRRHYRTNNLGSLMQSIRWGAWCPTKEYFDMFPMADGSDFDWKNPEHRKNPFINRDPRLGETILLDGDKFGSSNADVCKELKGDKNYPKGKDWKSKDKHLDAQSLETGIAVRKFALDRQGEYNNRVIHWPYLRLAEVFLSYAEALNEANGGPNDLAYEYVNKVRSRVGLKGLKPNLNQEEFREAVLRERACEFGYEEVRFFDLIRWKREGDFTKPLHGLNVYRHKKTGEYKFEFPEEKARAWQQPGGFSPKWYLSAFPPKEVNKGYGLVQNPGWE</sequence>
<proteinExistence type="predicted"/>
<dbReference type="Gene3D" id="1.25.40.390">
    <property type="match status" value="1"/>
</dbReference>
<gene>
    <name evidence="7" type="ORF">EVA_05425</name>
</gene>
<evidence type="ECO:0000259" key="6">
    <source>
        <dbReference type="Pfam" id="PF14322"/>
    </source>
</evidence>
<evidence type="ECO:0000313" key="7">
    <source>
        <dbReference type="EMBL" id="EJX06473.1"/>
    </source>
</evidence>
<protein>
    <submittedName>
        <fullName evidence="7">Lipoprotein</fullName>
    </submittedName>
</protein>
<organism evidence="7">
    <name type="scientific">gut metagenome</name>
    <dbReference type="NCBI Taxonomy" id="749906"/>
    <lineage>
        <taxon>unclassified sequences</taxon>
        <taxon>metagenomes</taxon>
        <taxon>organismal metagenomes</taxon>
    </lineage>
</organism>
<dbReference type="AlphaFoldDB" id="J9GUJ0"/>
<dbReference type="InterPro" id="IPR012944">
    <property type="entry name" value="SusD_RagB_dom"/>
</dbReference>
<dbReference type="Pfam" id="PF14322">
    <property type="entry name" value="SusD-like_3"/>
    <property type="match status" value="1"/>
</dbReference>
<accession>J9GUJ0</accession>
<evidence type="ECO:0000256" key="4">
    <source>
        <dbReference type="ARBA" id="ARBA00023237"/>
    </source>
</evidence>
<keyword evidence="2" id="KW-0732">Signal</keyword>
<keyword evidence="4" id="KW-0998">Cell outer membrane</keyword>